<evidence type="ECO:0000259" key="2">
    <source>
        <dbReference type="Pfam" id="PF00892"/>
    </source>
</evidence>
<keyword evidence="1" id="KW-0472">Membrane</keyword>
<evidence type="ECO:0000256" key="1">
    <source>
        <dbReference type="SAM" id="Phobius"/>
    </source>
</evidence>
<accession>A0A328BYD5</accession>
<evidence type="ECO:0000313" key="3">
    <source>
        <dbReference type="EMBL" id="RAL18092.1"/>
    </source>
</evidence>
<feature type="transmembrane region" description="Helical" evidence="1">
    <location>
        <begin position="34"/>
        <end position="53"/>
    </location>
</feature>
<name>A0A328BYD5_9PAST</name>
<organism evidence="3 4">
    <name type="scientific">Glaesserella australis</name>
    <dbReference type="NCBI Taxonomy" id="2094024"/>
    <lineage>
        <taxon>Bacteria</taxon>
        <taxon>Pseudomonadati</taxon>
        <taxon>Pseudomonadota</taxon>
        <taxon>Gammaproteobacteria</taxon>
        <taxon>Pasteurellales</taxon>
        <taxon>Pasteurellaceae</taxon>
        <taxon>Glaesserella</taxon>
    </lineage>
</organism>
<dbReference type="InterPro" id="IPR000620">
    <property type="entry name" value="EamA_dom"/>
</dbReference>
<proteinExistence type="predicted"/>
<dbReference type="Proteomes" id="UP000248689">
    <property type="component" value="Unassembled WGS sequence"/>
</dbReference>
<dbReference type="InterPro" id="IPR037185">
    <property type="entry name" value="EmrE-like"/>
</dbReference>
<feature type="transmembrane region" description="Helical" evidence="1">
    <location>
        <begin position="237"/>
        <end position="256"/>
    </location>
</feature>
<dbReference type="SUPFAM" id="SSF103481">
    <property type="entry name" value="Multidrug resistance efflux transporter EmrE"/>
    <property type="match status" value="2"/>
</dbReference>
<dbReference type="RefSeq" id="WP_111750605.1">
    <property type="nucleotide sequence ID" value="NZ_PTPX01000018.1"/>
</dbReference>
<dbReference type="PANTHER" id="PTHR22911:SF137">
    <property type="entry name" value="SOLUTE CARRIER FAMILY 35 MEMBER G2-RELATED"/>
    <property type="match status" value="1"/>
</dbReference>
<dbReference type="Pfam" id="PF00892">
    <property type="entry name" value="EamA"/>
    <property type="match status" value="2"/>
</dbReference>
<sequence length="282" mass="30729">MNPYQLALLKVHGTAIFFGLSGVFGVLIESSSDVLVLGRAMIAFACISLFFLWKKQPLTALSFKEKCSQLISGSLLALHWVSFYLGVKIGGVAVGTLGFASFPAFVALFEMIAFKEKLHFREYILLMAISVGLILITPEFHFGNQATQGLLWGVFSAASYAVLAVLNRRNATKLSGIESSWWQYVAVILVLLPFSATSLPSVSAMDWVWIGFIGLFCTTFAYTLYVSSLSVINARTAAMIISLEPVYAIIVAWIWFGDVPTLSMVIGGALIIGSVAWANLKK</sequence>
<dbReference type="EMBL" id="PTPX01000018">
    <property type="protein sequence ID" value="RAL18092.1"/>
    <property type="molecule type" value="Genomic_DNA"/>
</dbReference>
<feature type="transmembrane region" description="Helical" evidence="1">
    <location>
        <begin position="7"/>
        <end position="28"/>
    </location>
</feature>
<dbReference type="AlphaFoldDB" id="A0A328BYD5"/>
<feature type="transmembrane region" description="Helical" evidence="1">
    <location>
        <begin position="181"/>
        <end position="201"/>
    </location>
</feature>
<comment type="caution">
    <text evidence="3">The sequence shown here is derived from an EMBL/GenBank/DDBJ whole genome shotgun (WGS) entry which is preliminary data.</text>
</comment>
<dbReference type="Gene3D" id="1.10.3730.20">
    <property type="match status" value="1"/>
</dbReference>
<evidence type="ECO:0000313" key="4">
    <source>
        <dbReference type="Proteomes" id="UP000248689"/>
    </source>
</evidence>
<feature type="transmembrane region" description="Helical" evidence="1">
    <location>
        <begin position="262"/>
        <end position="280"/>
    </location>
</feature>
<dbReference type="OrthoDB" id="9150437at2"/>
<dbReference type="GO" id="GO:0016020">
    <property type="term" value="C:membrane"/>
    <property type="evidence" value="ECO:0007669"/>
    <property type="project" value="InterPro"/>
</dbReference>
<feature type="transmembrane region" description="Helical" evidence="1">
    <location>
        <begin position="149"/>
        <end position="169"/>
    </location>
</feature>
<gene>
    <name evidence="3" type="ORF">C5N92_09415</name>
</gene>
<feature type="domain" description="EamA" evidence="2">
    <location>
        <begin position="9"/>
        <end position="137"/>
    </location>
</feature>
<keyword evidence="1" id="KW-1133">Transmembrane helix</keyword>
<keyword evidence="4" id="KW-1185">Reference proteome</keyword>
<feature type="transmembrane region" description="Helical" evidence="1">
    <location>
        <begin position="207"/>
        <end position="225"/>
    </location>
</feature>
<dbReference type="PANTHER" id="PTHR22911">
    <property type="entry name" value="ACYL-MALONYL CONDENSING ENZYME-RELATED"/>
    <property type="match status" value="1"/>
</dbReference>
<feature type="domain" description="EamA" evidence="2">
    <location>
        <begin position="149"/>
        <end position="278"/>
    </location>
</feature>
<keyword evidence="1" id="KW-0812">Transmembrane</keyword>
<protein>
    <submittedName>
        <fullName evidence="3">EamA family transporter</fullName>
    </submittedName>
</protein>
<reference evidence="4" key="1">
    <citation type="submission" date="2018-02" db="EMBL/GenBank/DDBJ databases">
        <title>Glaesserella australis sp. nov., isolated from the lungs of pigs.</title>
        <authorList>
            <person name="Turni C."/>
            <person name="Christensen H."/>
        </authorList>
    </citation>
    <scope>NUCLEOTIDE SEQUENCE [LARGE SCALE GENOMIC DNA]</scope>
    <source>
        <strain evidence="4">HS4635</strain>
    </source>
</reference>
<feature type="transmembrane region" description="Helical" evidence="1">
    <location>
        <begin position="124"/>
        <end position="143"/>
    </location>
</feature>